<keyword evidence="9" id="KW-1185">Reference proteome</keyword>
<evidence type="ECO:0000313" key="9">
    <source>
        <dbReference type="Proteomes" id="UP001183643"/>
    </source>
</evidence>
<keyword evidence="2 5" id="KW-0812">Transmembrane</keyword>
<dbReference type="InterPro" id="IPR003439">
    <property type="entry name" value="ABC_transporter-like_ATP-bd"/>
</dbReference>
<dbReference type="CDD" id="cd07346">
    <property type="entry name" value="ABC_6TM_exporters"/>
    <property type="match status" value="1"/>
</dbReference>
<evidence type="ECO:0000256" key="3">
    <source>
        <dbReference type="ARBA" id="ARBA00022989"/>
    </source>
</evidence>
<dbReference type="Proteomes" id="UP001183643">
    <property type="component" value="Unassembled WGS sequence"/>
</dbReference>
<dbReference type="PANTHER" id="PTHR43394:SF1">
    <property type="entry name" value="ATP-BINDING CASSETTE SUB-FAMILY B MEMBER 10, MITOCHONDRIAL"/>
    <property type="match status" value="1"/>
</dbReference>
<feature type="transmembrane region" description="Helical" evidence="5">
    <location>
        <begin position="50"/>
        <end position="73"/>
    </location>
</feature>
<organism evidence="8 9">
    <name type="scientific">Catenuloplanes atrovinosus</name>
    <dbReference type="NCBI Taxonomy" id="137266"/>
    <lineage>
        <taxon>Bacteria</taxon>
        <taxon>Bacillati</taxon>
        <taxon>Actinomycetota</taxon>
        <taxon>Actinomycetes</taxon>
        <taxon>Micromonosporales</taxon>
        <taxon>Micromonosporaceae</taxon>
        <taxon>Catenuloplanes</taxon>
    </lineage>
</organism>
<dbReference type="PROSITE" id="PS50893">
    <property type="entry name" value="ABC_TRANSPORTER_2"/>
    <property type="match status" value="1"/>
</dbReference>
<feature type="transmembrane region" description="Helical" evidence="5">
    <location>
        <begin position="150"/>
        <end position="166"/>
    </location>
</feature>
<keyword evidence="4 5" id="KW-0472">Membrane</keyword>
<dbReference type="InterPro" id="IPR039421">
    <property type="entry name" value="Type_1_exporter"/>
</dbReference>
<dbReference type="PANTHER" id="PTHR43394">
    <property type="entry name" value="ATP-DEPENDENT PERMEASE MDL1, MITOCHONDRIAL"/>
    <property type="match status" value="1"/>
</dbReference>
<dbReference type="InterPro" id="IPR011527">
    <property type="entry name" value="ABC1_TM_dom"/>
</dbReference>
<evidence type="ECO:0000256" key="4">
    <source>
        <dbReference type="ARBA" id="ARBA00023136"/>
    </source>
</evidence>
<dbReference type="GO" id="GO:0005524">
    <property type="term" value="F:ATP binding"/>
    <property type="evidence" value="ECO:0007669"/>
    <property type="project" value="UniProtKB-KW"/>
</dbReference>
<keyword evidence="8" id="KW-0067">ATP-binding</keyword>
<dbReference type="Pfam" id="PF00664">
    <property type="entry name" value="ABC_membrane"/>
    <property type="match status" value="1"/>
</dbReference>
<dbReference type="GO" id="GO:0015421">
    <property type="term" value="F:ABC-type oligopeptide transporter activity"/>
    <property type="evidence" value="ECO:0007669"/>
    <property type="project" value="TreeGrafter"/>
</dbReference>
<dbReference type="SUPFAM" id="SSF52540">
    <property type="entry name" value="P-loop containing nucleoside triphosphate hydrolases"/>
    <property type="match status" value="1"/>
</dbReference>
<evidence type="ECO:0000256" key="2">
    <source>
        <dbReference type="ARBA" id="ARBA00022692"/>
    </source>
</evidence>
<dbReference type="PROSITE" id="PS50929">
    <property type="entry name" value="ABC_TM1F"/>
    <property type="match status" value="1"/>
</dbReference>
<dbReference type="RefSeq" id="WP_310368745.1">
    <property type="nucleotide sequence ID" value="NZ_JAVDYB010000001.1"/>
</dbReference>
<comment type="caution">
    <text evidence="8">The sequence shown here is derived from an EMBL/GenBank/DDBJ whole genome shotgun (WGS) entry which is preliminary data.</text>
</comment>
<dbReference type="EMBL" id="JAVDYB010000001">
    <property type="protein sequence ID" value="MDR7276555.1"/>
    <property type="molecule type" value="Genomic_DNA"/>
</dbReference>
<dbReference type="InterPro" id="IPR036640">
    <property type="entry name" value="ABC1_TM_sf"/>
</dbReference>
<dbReference type="SUPFAM" id="SSF90123">
    <property type="entry name" value="ABC transporter transmembrane region"/>
    <property type="match status" value="1"/>
</dbReference>
<dbReference type="InterPro" id="IPR027417">
    <property type="entry name" value="P-loop_NTPase"/>
</dbReference>
<dbReference type="PROSITE" id="PS00211">
    <property type="entry name" value="ABC_TRANSPORTER_1"/>
    <property type="match status" value="1"/>
</dbReference>
<feature type="domain" description="ABC transmembrane type-1" evidence="7">
    <location>
        <begin position="14"/>
        <end position="294"/>
    </location>
</feature>
<feature type="domain" description="ABC transporter" evidence="6">
    <location>
        <begin position="305"/>
        <end position="539"/>
    </location>
</feature>
<keyword evidence="8" id="KW-0547">Nucleotide-binding</keyword>
<dbReference type="Gene3D" id="3.40.50.300">
    <property type="entry name" value="P-loop containing nucleotide triphosphate hydrolases"/>
    <property type="match status" value="1"/>
</dbReference>
<feature type="transmembrane region" description="Helical" evidence="5">
    <location>
        <begin position="12"/>
        <end position="38"/>
    </location>
</feature>
<dbReference type="GO" id="GO:0005886">
    <property type="term" value="C:plasma membrane"/>
    <property type="evidence" value="ECO:0007669"/>
    <property type="project" value="UniProtKB-SubCell"/>
</dbReference>
<protein>
    <submittedName>
        <fullName evidence="8">ABC transport system ATP-binding protein</fullName>
    </submittedName>
</protein>
<evidence type="ECO:0000259" key="7">
    <source>
        <dbReference type="PROSITE" id="PS50929"/>
    </source>
</evidence>
<dbReference type="GO" id="GO:0016887">
    <property type="term" value="F:ATP hydrolysis activity"/>
    <property type="evidence" value="ECO:0007669"/>
    <property type="project" value="InterPro"/>
</dbReference>
<feature type="transmembrane region" description="Helical" evidence="5">
    <location>
        <begin position="123"/>
        <end position="144"/>
    </location>
</feature>
<accession>A0AAE4CCI4</accession>
<dbReference type="AlphaFoldDB" id="A0AAE4CCI4"/>
<dbReference type="InterPro" id="IPR017871">
    <property type="entry name" value="ABC_transporter-like_CS"/>
</dbReference>
<gene>
    <name evidence="8" type="ORF">J2S41_003333</name>
</gene>
<evidence type="ECO:0000256" key="5">
    <source>
        <dbReference type="SAM" id="Phobius"/>
    </source>
</evidence>
<name>A0AAE4CCI4_9ACTN</name>
<evidence type="ECO:0000313" key="8">
    <source>
        <dbReference type="EMBL" id="MDR7276555.1"/>
    </source>
</evidence>
<dbReference type="Gene3D" id="1.20.1560.10">
    <property type="entry name" value="ABC transporter type 1, transmembrane domain"/>
    <property type="match status" value="1"/>
</dbReference>
<dbReference type="Pfam" id="PF00005">
    <property type="entry name" value="ABC_tran"/>
    <property type="match status" value="1"/>
</dbReference>
<reference evidence="8" key="1">
    <citation type="submission" date="2023-07" db="EMBL/GenBank/DDBJ databases">
        <title>Sequencing the genomes of 1000 actinobacteria strains.</title>
        <authorList>
            <person name="Klenk H.-P."/>
        </authorList>
    </citation>
    <scope>NUCLEOTIDE SEQUENCE</scope>
    <source>
        <strain evidence="8">DSM 44707</strain>
    </source>
</reference>
<feature type="transmembrane region" description="Helical" evidence="5">
    <location>
        <begin position="237"/>
        <end position="257"/>
    </location>
</feature>
<evidence type="ECO:0000256" key="1">
    <source>
        <dbReference type="ARBA" id="ARBA00004651"/>
    </source>
</evidence>
<proteinExistence type="predicted"/>
<comment type="subcellular location">
    <subcellularLocation>
        <location evidence="1">Cell membrane</location>
        <topology evidence="1">Multi-pass membrane protein</topology>
    </subcellularLocation>
</comment>
<keyword evidence="3 5" id="KW-1133">Transmembrane helix</keyword>
<evidence type="ECO:0000259" key="6">
    <source>
        <dbReference type="PROSITE" id="PS50893"/>
    </source>
</evidence>
<sequence>MLRDMVRRHARAVALCCTGSGIHQICEALVPLAIGLTVDHAVDGGPPSAILLAVAGILLLFVVLGAAAGMAYWRLNGAVLGEAHRLRVRTTAALLADPGLGADRRTGDLVSVLTVDATAAAEFLRGLVGIVSGVAGLVVTVVVLLRVDPLLGLGILLLVPALTWAVRRLGPWLERRAGARQRLVGRAAALAAEFVTALRTLRGFGGVPEALRRYRDTVADARDAALRSATAVSLVEGMGLLASAIALLGTVAAAAAMVSASRITIGGFVTAVTMVSFVGDPVQRVARGVQQIFAARAGAARITALRPAPAPDTGPAPGEAGPPRLRAAAIGPVTGIDLTLRPGELLGVVAADRAVADTAAEIFAGRRAPDRGEVTFGQLPPGHPDLRRYVLAEPHAVTLLGRTLTEALDTGRDTGAAGRRALAAAHVTDLDEGLLDGSANLSGGQRQRVALARALAAVPPMLVLRDPLTAVDAVTEHDAAAGLAAFRRQSGGATVVVTTSPALLSRCDRVLFLPDRGPAVLSTAALLGADTGYAAAVLR</sequence>